<feature type="domain" description="AB hydrolase-1" evidence="1">
    <location>
        <begin position="29"/>
        <end position="130"/>
    </location>
</feature>
<dbReference type="PANTHER" id="PTHR43798">
    <property type="entry name" value="MONOACYLGLYCEROL LIPASE"/>
    <property type="match status" value="1"/>
</dbReference>
<protein>
    <recommendedName>
        <fullName evidence="1">AB hydrolase-1 domain-containing protein</fullName>
    </recommendedName>
</protein>
<dbReference type="SUPFAM" id="SSF53474">
    <property type="entry name" value="alpha/beta-Hydrolases"/>
    <property type="match status" value="1"/>
</dbReference>
<reference evidence="2" key="1">
    <citation type="journal article" date="2014" name="Int. J. Syst. Evol. Microbiol.">
        <title>Complete genome sequence of Corynebacterium casei LMG S-19264T (=DSM 44701T), isolated from a smear-ripened cheese.</title>
        <authorList>
            <consortium name="US DOE Joint Genome Institute (JGI-PGF)"/>
            <person name="Walter F."/>
            <person name="Albersmeier A."/>
            <person name="Kalinowski J."/>
            <person name="Ruckert C."/>
        </authorList>
    </citation>
    <scope>NUCLEOTIDE SEQUENCE</scope>
    <source>
        <strain evidence="2">CGMCC 4.7679</strain>
    </source>
</reference>
<dbReference type="PANTHER" id="PTHR43798:SF33">
    <property type="entry name" value="HYDROLASE, PUTATIVE (AFU_ORTHOLOGUE AFUA_2G14860)-RELATED"/>
    <property type="match status" value="1"/>
</dbReference>
<dbReference type="Gene3D" id="3.40.50.1820">
    <property type="entry name" value="alpha/beta hydrolase"/>
    <property type="match status" value="1"/>
</dbReference>
<reference evidence="2" key="2">
    <citation type="submission" date="2020-09" db="EMBL/GenBank/DDBJ databases">
        <authorList>
            <person name="Sun Q."/>
            <person name="Zhou Y."/>
        </authorList>
    </citation>
    <scope>NUCLEOTIDE SEQUENCE</scope>
    <source>
        <strain evidence="2">CGMCC 4.7679</strain>
    </source>
</reference>
<dbReference type="GO" id="GO:0016020">
    <property type="term" value="C:membrane"/>
    <property type="evidence" value="ECO:0007669"/>
    <property type="project" value="TreeGrafter"/>
</dbReference>
<dbReference type="InterPro" id="IPR029058">
    <property type="entry name" value="AB_hydrolase_fold"/>
</dbReference>
<dbReference type="AlphaFoldDB" id="A0A8H9IZK2"/>
<accession>A0A8H9IZK2</accession>
<organism evidence="2 3">
    <name type="scientific">Amycolatopsis bartoniae</name>
    <dbReference type="NCBI Taxonomy" id="941986"/>
    <lineage>
        <taxon>Bacteria</taxon>
        <taxon>Bacillati</taxon>
        <taxon>Actinomycetota</taxon>
        <taxon>Actinomycetes</taxon>
        <taxon>Pseudonocardiales</taxon>
        <taxon>Pseudonocardiaceae</taxon>
        <taxon>Amycolatopsis</taxon>
    </lineage>
</organism>
<dbReference type="InterPro" id="IPR000073">
    <property type="entry name" value="AB_hydrolase_1"/>
</dbReference>
<keyword evidence="3" id="KW-1185">Reference proteome</keyword>
<dbReference type="OrthoDB" id="5495375at2"/>
<sequence>MKTRSVTVADGVDLFCTDSGDSAGAGARPVVLVHGWLCDSDDWIHLIPLLTPHTRVITVDLRGHGRSTIAPSGYGPAVFADDVATVMRALGVSNAVVAGHSAGAEVGVLVGDRHPDLVAGLVAIDPVYALPPERRAGFEARAKKLSEPGAAALAAAHFALIEGPHTPAYLREWHQRRPFAIAPHVMVETSRAFALGPDSIRLRPGADVVLLRRRVPVFAVYRDAAQAALDQALSPHPASEIHTWPDAGHWLHQEDPVRFHRELCRWLARLDR</sequence>
<dbReference type="Pfam" id="PF00561">
    <property type="entry name" value="Abhydrolase_1"/>
    <property type="match status" value="1"/>
</dbReference>
<dbReference type="GO" id="GO:0003824">
    <property type="term" value="F:catalytic activity"/>
    <property type="evidence" value="ECO:0007669"/>
    <property type="project" value="UniProtKB-ARBA"/>
</dbReference>
<evidence type="ECO:0000313" key="3">
    <source>
        <dbReference type="Proteomes" id="UP000658656"/>
    </source>
</evidence>
<proteinExistence type="predicted"/>
<name>A0A8H9IZK2_9PSEU</name>
<gene>
    <name evidence="2" type="ORF">GCM10017566_66420</name>
</gene>
<evidence type="ECO:0000259" key="1">
    <source>
        <dbReference type="Pfam" id="PF00561"/>
    </source>
</evidence>
<comment type="caution">
    <text evidence="2">The sequence shown here is derived from an EMBL/GenBank/DDBJ whole genome shotgun (WGS) entry which is preliminary data.</text>
</comment>
<dbReference type="EMBL" id="BNAV01000016">
    <property type="protein sequence ID" value="GHF83116.1"/>
    <property type="molecule type" value="Genomic_DNA"/>
</dbReference>
<dbReference type="Proteomes" id="UP000658656">
    <property type="component" value="Unassembled WGS sequence"/>
</dbReference>
<evidence type="ECO:0000313" key="2">
    <source>
        <dbReference type="EMBL" id="GHF83116.1"/>
    </source>
</evidence>
<dbReference type="InterPro" id="IPR050266">
    <property type="entry name" value="AB_hydrolase_sf"/>
</dbReference>